<feature type="region of interest" description="Disordered" evidence="1">
    <location>
        <begin position="233"/>
        <end position="274"/>
    </location>
</feature>
<accession>A0A6P8YCF7</accession>
<proteinExistence type="predicted"/>
<keyword evidence="2" id="KW-0472">Membrane</keyword>
<dbReference type="AlphaFoldDB" id="A0A6P8YCF7"/>
<dbReference type="Proteomes" id="UP000515158">
    <property type="component" value="Unplaced"/>
</dbReference>
<feature type="compositionally biased region" description="Low complexity" evidence="1">
    <location>
        <begin position="92"/>
        <end position="101"/>
    </location>
</feature>
<keyword evidence="2" id="KW-0812">Transmembrane</keyword>
<dbReference type="PANTHER" id="PTHR31025">
    <property type="entry name" value="SI:CH211-196P9.1-RELATED"/>
    <property type="match status" value="1"/>
</dbReference>
<gene>
    <name evidence="4" type="primary">LOC117642855</name>
</gene>
<feature type="compositionally biased region" description="Pro residues" evidence="1">
    <location>
        <begin position="117"/>
        <end position="127"/>
    </location>
</feature>
<name>A0A6P8YCF7_THRPL</name>
<sequence>MVLVVVTKDGGGGGAGKKFISASSVEDVVSKAKEKFQLLDEVTSSYKLCVASGEAEGLEIEEDEILMELTEARKPELLTLVLIPKDQLWTTTTHHSSGSSSADDEVTLQEPIASPQTPAPPKCPPLPMGPLLETLDPILKDLKMDPPPRNILLKKRRGAREASKYVSDFIWKRVRNYTFSTCQSYVSALFSYDDGLLKPLFHRSYVGLVHDTGFEALVTSVYNALNHLRSKSRIEAGETPRKRRAARSSRDNMADEEMVDDVESDPKHRKIDDYGCVRHNPGLKPGETSASQEQKRLALSRLSDISEGPEVEKLLMETYATQRSEIVGARPISSLKGVLSRWPHLLSHHCFYKHASHLLDKDVLDTFLTSLGHNAKDICQYLNHFWKQRVNVPPGLDKLLDQLDAAVSLERSDAPFSVVLIPLLLKYFKEDTAILFQVIKFNATDADVLAAASKSNFNPIIIVRGNSIFDAEDHQVVFLNAVVMSAPSFLEAILIYFLFYFVYGLKYPKESQVTLEFCQRTLLQINPPTGAKRDRTRRGSSTINSKLITLSNNLKLFQSTRPSF</sequence>
<feature type="transmembrane region" description="Helical" evidence="2">
    <location>
        <begin position="477"/>
        <end position="503"/>
    </location>
</feature>
<organism evidence="4">
    <name type="scientific">Thrips palmi</name>
    <name type="common">Melon thrips</name>
    <dbReference type="NCBI Taxonomy" id="161013"/>
    <lineage>
        <taxon>Eukaryota</taxon>
        <taxon>Metazoa</taxon>
        <taxon>Ecdysozoa</taxon>
        <taxon>Arthropoda</taxon>
        <taxon>Hexapoda</taxon>
        <taxon>Insecta</taxon>
        <taxon>Pterygota</taxon>
        <taxon>Neoptera</taxon>
        <taxon>Paraneoptera</taxon>
        <taxon>Thysanoptera</taxon>
        <taxon>Terebrantia</taxon>
        <taxon>Thripoidea</taxon>
        <taxon>Thripidae</taxon>
        <taxon>Thrips</taxon>
    </lineage>
</organism>
<dbReference type="PANTHER" id="PTHR31025:SF22">
    <property type="entry name" value="IP13529P"/>
    <property type="match status" value="1"/>
</dbReference>
<evidence type="ECO:0000313" key="4">
    <source>
        <dbReference type="RefSeq" id="XP_034237348.1"/>
    </source>
</evidence>
<dbReference type="OrthoDB" id="7700249at2759"/>
<evidence type="ECO:0000256" key="2">
    <source>
        <dbReference type="SAM" id="Phobius"/>
    </source>
</evidence>
<feature type="compositionally biased region" description="Acidic residues" evidence="1">
    <location>
        <begin position="254"/>
        <end position="263"/>
    </location>
</feature>
<feature type="compositionally biased region" description="Basic and acidic residues" evidence="1">
    <location>
        <begin position="264"/>
        <end position="274"/>
    </location>
</feature>
<dbReference type="RefSeq" id="XP_034237348.1">
    <property type="nucleotide sequence ID" value="XM_034381457.1"/>
</dbReference>
<dbReference type="Gene3D" id="3.10.20.10">
    <property type="match status" value="1"/>
</dbReference>
<dbReference type="KEGG" id="tpal:117642855"/>
<feature type="region of interest" description="Disordered" evidence="1">
    <location>
        <begin position="92"/>
        <end position="127"/>
    </location>
</feature>
<protein>
    <submittedName>
        <fullName evidence="4">Uncharacterized protein LOC117642855</fullName>
    </submittedName>
</protein>
<keyword evidence="3" id="KW-1185">Reference proteome</keyword>
<evidence type="ECO:0000256" key="1">
    <source>
        <dbReference type="SAM" id="MobiDB-lite"/>
    </source>
</evidence>
<dbReference type="InParanoid" id="A0A6P8YCF7"/>
<reference evidence="4" key="1">
    <citation type="submission" date="2025-08" db="UniProtKB">
        <authorList>
            <consortium name="RefSeq"/>
        </authorList>
    </citation>
    <scope>IDENTIFICATION</scope>
    <source>
        <tissue evidence="4">Total insect</tissue>
    </source>
</reference>
<evidence type="ECO:0000313" key="3">
    <source>
        <dbReference type="Proteomes" id="UP000515158"/>
    </source>
</evidence>
<dbReference type="GeneID" id="117642855"/>
<keyword evidence="2" id="KW-1133">Transmembrane helix</keyword>